<dbReference type="EMBL" id="CP031124">
    <property type="protein sequence ID" value="AXF86412.1"/>
    <property type="molecule type" value="Genomic_DNA"/>
</dbReference>
<dbReference type="AlphaFoldDB" id="A0A345DDH4"/>
<reference evidence="2" key="1">
    <citation type="submission" date="2018-07" db="EMBL/GenBank/DDBJ databases">
        <authorList>
            <person name="Kim H."/>
        </authorList>
    </citation>
    <scope>NUCLEOTIDE SEQUENCE [LARGE SCALE GENOMIC DNA]</scope>
    <source>
        <strain evidence="2">F02</strain>
    </source>
</reference>
<sequence length="118" mass="13862">MGIKTYTLRLAGLFDVTFEVNHEVMTDERFHEVNNFWSNSDGRLEENNGDICKTVLKLYARTFFECTHYFSPVEAFNQEEGFYNLSDKSGIKVLDYDRVELCEFDLDFVKVEQIFSPC</sequence>
<name>A0A345DDH4_9BURK</name>
<dbReference type="Pfam" id="PF10800">
    <property type="entry name" value="DUF2528"/>
    <property type="match status" value="1"/>
</dbReference>
<proteinExistence type="predicted"/>
<dbReference type="RefSeq" id="WP_157964422.1">
    <property type="nucleotide sequence ID" value="NZ_CP031124.1"/>
</dbReference>
<organism evidence="1 2">
    <name type="scientific">Ephemeroptericola cinctiostellae</name>
    <dbReference type="NCBI Taxonomy" id="2268024"/>
    <lineage>
        <taxon>Bacteria</taxon>
        <taxon>Pseudomonadati</taxon>
        <taxon>Pseudomonadota</taxon>
        <taxon>Betaproteobacteria</taxon>
        <taxon>Burkholderiales</taxon>
        <taxon>Burkholderiaceae</taxon>
        <taxon>Ephemeroptericola</taxon>
    </lineage>
</organism>
<dbReference type="KEGG" id="hyf:DTO96_102166"/>
<accession>A0A345DDH4</accession>
<dbReference type="InterPro" id="IPR024252">
    <property type="entry name" value="DUF2528"/>
</dbReference>
<keyword evidence="2" id="KW-1185">Reference proteome</keyword>
<evidence type="ECO:0000313" key="2">
    <source>
        <dbReference type="Proteomes" id="UP000252182"/>
    </source>
</evidence>
<dbReference type="Proteomes" id="UP000252182">
    <property type="component" value="Chromosome"/>
</dbReference>
<dbReference type="OrthoDB" id="6691880at2"/>
<protein>
    <submittedName>
        <fullName evidence="1">Uncharacterized protein</fullName>
    </submittedName>
</protein>
<gene>
    <name evidence="1" type="ORF">DTO96_102166</name>
</gene>
<evidence type="ECO:0000313" key="1">
    <source>
        <dbReference type="EMBL" id="AXF86412.1"/>
    </source>
</evidence>